<proteinExistence type="predicted"/>
<feature type="compositionally biased region" description="Pro residues" evidence="1">
    <location>
        <begin position="59"/>
        <end position="71"/>
    </location>
</feature>
<accession>A0A2X3KYN1</accession>
<evidence type="ECO:0000313" key="2">
    <source>
        <dbReference type="EMBL" id="SQD92059.1"/>
    </source>
</evidence>
<gene>
    <name evidence="2" type="ORF">BARAN1_0034</name>
</gene>
<evidence type="ECO:0000256" key="1">
    <source>
        <dbReference type="SAM" id="MobiDB-lite"/>
    </source>
</evidence>
<dbReference type="KEGG" id="bana:BARAN1_0034"/>
<dbReference type="Proteomes" id="UP000249818">
    <property type="component" value="Chromosome BARAN1"/>
</dbReference>
<feature type="region of interest" description="Disordered" evidence="1">
    <location>
        <begin position="103"/>
        <end position="181"/>
    </location>
</feature>
<feature type="region of interest" description="Disordered" evidence="1">
    <location>
        <begin position="1"/>
        <end position="87"/>
    </location>
</feature>
<organism evidence="2 3">
    <name type="scientific">Candidatus Bipolaricaulis anaerobius</name>
    <dbReference type="NCBI Taxonomy" id="2026885"/>
    <lineage>
        <taxon>Bacteria</taxon>
        <taxon>Candidatus Bipolaricaulota</taxon>
        <taxon>Candidatus Bipolaricaulia</taxon>
        <taxon>Candidatus Bipolaricaulales</taxon>
        <taxon>Candidatus Bipolaricaulaceae</taxon>
        <taxon>Candidatus Bipolaricaulis</taxon>
    </lineage>
</organism>
<sequence length="181" mass="18592">MSSSPRWGTRSRKGSPWPGSTSVVPTAWLRRGSSSPARTRSGWRGRRPGPSSWAASPRNPLPLPLTLPLPPMGGEGKGESLLPLPPLGGEEYKVRGACPRRPFPEPCQAVGQQGPTLRKLSPSGGEGKEGGPLTLPLPQGGEGVVPFASPPGGGRGIEAPSPRPSPPAGGRGIKGEGGRRG</sequence>
<dbReference type="EMBL" id="LS483254">
    <property type="protein sequence ID" value="SQD92059.1"/>
    <property type="molecule type" value="Genomic_DNA"/>
</dbReference>
<protein>
    <submittedName>
        <fullName evidence="2">Uncharacterized protein</fullName>
    </submittedName>
</protein>
<keyword evidence="3" id="KW-1185">Reference proteome</keyword>
<dbReference type="AlphaFoldDB" id="A0A2X3KYN1"/>
<name>A0A2X3KYN1_9BACT</name>
<reference evidence="3" key="1">
    <citation type="submission" date="2018-05" db="EMBL/GenBank/DDBJ databases">
        <authorList>
            <person name="Hao L."/>
        </authorList>
    </citation>
    <scope>NUCLEOTIDE SEQUENCE [LARGE SCALE GENOMIC DNA]</scope>
</reference>
<evidence type="ECO:0000313" key="3">
    <source>
        <dbReference type="Proteomes" id="UP000249818"/>
    </source>
</evidence>